<keyword evidence="3" id="KW-1185">Reference proteome</keyword>
<protein>
    <submittedName>
        <fullName evidence="2">DUF1800 domain-containing protein</fullName>
    </submittedName>
</protein>
<comment type="caution">
    <text evidence="2">The sequence shown here is derived from an EMBL/GenBank/DDBJ whole genome shotgun (WGS) entry which is preliminary data.</text>
</comment>
<evidence type="ECO:0000313" key="3">
    <source>
        <dbReference type="Proteomes" id="UP000613768"/>
    </source>
</evidence>
<dbReference type="PANTHER" id="PTHR43737:SF1">
    <property type="entry name" value="DUF1501 DOMAIN-CONTAINING PROTEIN"/>
    <property type="match status" value="1"/>
</dbReference>
<dbReference type="RefSeq" id="WP_192028930.1">
    <property type="nucleotide sequence ID" value="NZ_JACYTR010000010.1"/>
</dbReference>
<evidence type="ECO:0000313" key="2">
    <source>
        <dbReference type="EMBL" id="MBD8525584.1"/>
    </source>
</evidence>
<dbReference type="Pfam" id="PF08811">
    <property type="entry name" value="DUF1800"/>
    <property type="match status" value="1"/>
</dbReference>
<dbReference type="AlphaFoldDB" id="A0AAW3ZLQ6"/>
<dbReference type="InterPro" id="IPR014917">
    <property type="entry name" value="DUF1800"/>
</dbReference>
<reference evidence="2 3" key="1">
    <citation type="submission" date="2020-09" db="EMBL/GenBank/DDBJ databases">
        <title>Pseudoxanthomonas sp. CAU 1598 isolated from sand of Yaerae Beach.</title>
        <authorList>
            <person name="Kim W."/>
        </authorList>
    </citation>
    <scope>NUCLEOTIDE SEQUENCE [LARGE SCALE GENOMIC DNA]</scope>
    <source>
        <strain evidence="2 3">CAU 1598</strain>
    </source>
</reference>
<dbReference type="Proteomes" id="UP000613768">
    <property type="component" value="Unassembled WGS sequence"/>
</dbReference>
<name>A0AAW3ZLQ6_9GAMM</name>
<dbReference type="EMBL" id="JACYTR010000010">
    <property type="protein sequence ID" value="MBD8525584.1"/>
    <property type="molecule type" value="Genomic_DNA"/>
</dbReference>
<accession>A0AAW3ZLQ6</accession>
<feature type="signal peptide" evidence="1">
    <location>
        <begin position="1"/>
        <end position="28"/>
    </location>
</feature>
<sequence length="580" mass="64883">MPSTRRFSLSFALLSCLALCWGAAPAQAQVIFQAGFEGGVSLADAEAARLLSQASFGASTESIAEVRARGINGWIDHQLTLPATRHLPYLDQVRASGEPVYQNVRLEAWLQRAMYADDEMRQKMAYALSQIFVISDASGGLEGNPFAMAQYYDLLLDHAFGSYRELLEAVTLHPTMGVYLSMMGNQKPNLVENIRPDENYAREIMQLFSIGLVMLNPDGTVMDGDPGTAGIQPIPTYDQDVIRGFAHVFTGWKWQECADANPDQYWIWTYCGPTEETRTDSGWRSPMLNIEYQHDTALKTLLGYAGVNDPNRFEIAAGGTAPQDLESALDILAGHPNVAPFISKQLIQRLVSSNPSPAYVARISAVFNNDGQGNYGNLGAVLRAILTDIEARDNRWRDSQTYGKLREPFLKWIHLLRAMRARSESGRFYFWYRQEQYGQAPLSSPSVFNFYFPYFSPNGPLQDAGLAAPEAQIITDTMIVRTANDLTSQIYWGYIGNPYAEPDNLLLDLAPDEALADRAELLIDRYDLLFMSGQMPSNMRQLLIQHVSAITSDYNADWRRDRVRDALALILTSAQYAVQR</sequence>
<proteinExistence type="predicted"/>
<organism evidence="2 3">
    <name type="scientific">Pseudomarimonas arenosa</name>
    <dbReference type="NCBI Taxonomy" id="2774145"/>
    <lineage>
        <taxon>Bacteria</taxon>
        <taxon>Pseudomonadati</taxon>
        <taxon>Pseudomonadota</taxon>
        <taxon>Gammaproteobacteria</taxon>
        <taxon>Lysobacterales</taxon>
        <taxon>Lysobacteraceae</taxon>
        <taxon>Pseudomarimonas</taxon>
    </lineage>
</organism>
<keyword evidence="1" id="KW-0732">Signal</keyword>
<gene>
    <name evidence="2" type="ORF">IFO71_07505</name>
</gene>
<dbReference type="PANTHER" id="PTHR43737">
    <property type="entry name" value="BLL7424 PROTEIN"/>
    <property type="match status" value="1"/>
</dbReference>
<evidence type="ECO:0000256" key="1">
    <source>
        <dbReference type="SAM" id="SignalP"/>
    </source>
</evidence>
<feature type="chain" id="PRO_5043363467" evidence="1">
    <location>
        <begin position="29"/>
        <end position="580"/>
    </location>
</feature>